<dbReference type="InterPro" id="IPR006004">
    <property type="entry name" value="SudA-like"/>
</dbReference>
<dbReference type="PANTHER" id="PTHR42783:SF3">
    <property type="entry name" value="GLUTAMATE SYNTHASE [NADPH] SMALL CHAIN-RELATED"/>
    <property type="match status" value="1"/>
</dbReference>
<reference evidence="4" key="2">
    <citation type="journal article" date="2016" name="Int. J. Syst. Evol. Microbiol.">
        <title>Complete genome sequence and cell structure of Limnochorda pilosa, a Gram-negative spore-former within the phylum Firmicutes.</title>
        <authorList>
            <person name="Watanabe M."/>
            <person name="Kojima H."/>
            <person name="Fukui M."/>
        </authorList>
    </citation>
    <scope>NUCLEOTIDE SEQUENCE [LARGE SCALE GENOMIC DNA]</scope>
    <source>
        <strain evidence="4">HC45</strain>
    </source>
</reference>
<organism evidence="3 4">
    <name type="scientific">Limnochorda pilosa</name>
    <dbReference type="NCBI Taxonomy" id="1555112"/>
    <lineage>
        <taxon>Bacteria</taxon>
        <taxon>Bacillati</taxon>
        <taxon>Bacillota</taxon>
        <taxon>Limnochordia</taxon>
        <taxon>Limnochordales</taxon>
        <taxon>Limnochordaceae</taxon>
        <taxon>Limnochorda</taxon>
    </lineage>
</organism>
<dbReference type="Gene3D" id="3.50.50.60">
    <property type="entry name" value="FAD/NAD(P)-binding domain"/>
    <property type="match status" value="2"/>
</dbReference>
<dbReference type="InterPro" id="IPR023753">
    <property type="entry name" value="FAD/NAD-binding_dom"/>
</dbReference>
<proteinExistence type="predicted"/>
<dbReference type="PRINTS" id="PR00469">
    <property type="entry name" value="PNDRDTASEII"/>
</dbReference>
<name>A0A0K2SPV6_LIMPI</name>
<accession>A0A0K2SPV6</accession>
<dbReference type="STRING" id="1555112.LIP_3035"/>
<dbReference type="Gene3D" id="1.10.1060.10">
    <property type="entry name" value="Alpha-helical ferredoxin"/>
    <property type="match status" value="1"/>
</dbReference>
<dbReference type="Pfam" id="PF07992">
    <property type="entry name" value="Pyr_redox_2"/>
    <property type="match status" value="1"/>
</dbReference>
<dbReference type="GO" id="GO:0051536">
    <property type="term" value="F:iron-sulfur cluster binding"/>
    <property type="evidence" value="ECO:0007669"/>
    <property type="project" value="InterPro"/>
</dbReference>
<dbReference type="PRINTS" id="PR00368">
    <property type="entry name" value="FADPNR"/>
</dbReference>
<dbReference type="RefSeq" id="WP_082726386.1">
    <property type="nucleotide sequence ID" value="NZ_AP014924.1"/>
</dbReference>
<dbReference type="SUPFAM" id="SSF51971">
    <property type="entry name" value="Nucleotide-binding domain"/>
    <property type="match status" value="2"/>
</dbReference>
<dbReference type="InterPro" id="IPR009051">
    <property type="entry name" value="Helical_ferredxn"/>
</dbReference>
<sequence length="507" mass="54604">MGRKVNWQQVPAHQLPVEERATSFAEVNQGYAYEEAVLEAQRCLQCPTPSCQDGCPNGNPIRDFIDHLAEGELAEAAELDWTRNALPACTGRVCAWENQCEGFCVMAKRGDPIKIGALERFFADWALEHLDQVELRAPGARPRPERVAVVGAGPAGLAVSHFLGRKGYGVTVFESWAVPGGVMTYGIPEYVLPQPVIDREVERIRQLGVEIRTGVRVGEDVSLDQLLEEYDAVFIGTGANEASTMGVPGEDLEGVWTAKDFLMRAQAARMADRLGGRLPAEQLAPPAVGRRVAVVGAGNTAMDAARTAVRLGAQEVSVVYRRAEEQSPSRPIEVEHARLEGVRFQYLVNPTRFIGDDQGRLQAMELIRMRLGEPDRSGRPRPVPVEGSEHVVPVDTVILAIGYAPERLLVEGGRLEATSWGGLVVDEETGATSRPGVFAGGDCVTGANTVIHAVAAARKASAAIERYLGARAVGEAPWPPAPEAVPVSGGVGLRTPRRAAALERKAR</sequence>
<dbReference type="EMBL" id="AP014924">
    <property type="protein sequence ID" value="BAS28864.1"/>
    <property type="molecule type" value="Genomic_DNA"/>
</dbReference>
<reference evidence="4" key="1">
    <citation type="submission" date="2015-07" db="EMBL/GenBank/DDBJ databases">
        <title>Complete genome sequence and phylogenetic analysis of Limnochorda pilosa.</title>
        <authorList>
            <person name="Watanabe M."/>
            <person name="Kojima H."/>
            <person name="Fukui M."/>
        </authorList>
    </citation>
    <scope>NUCLEOTIDE SEQUENCE [LARGE SCALE GENOMIC DNA]</scope>
    <source>
        <strain evidence="4">HC45</strain>
    </source>
</reference>
<dbReference type="SUPFAM" id="SSF46548">
    <property type="entry name" value="alpha-helical ferredoxin"/>
    <property type="match status" value="1"/>
</dbReference>
<dbReference type="GO" id="GO:0016491">
    <property type="term" value="F:oxidoreductase activity"/>
    <property type="evidence" value="ECO:0007669"/>
    <property type="project" value="InterPro"/>
</dbReference>
<feature type="domain" description="FAD/NAD(P)-binding" evidence="1">
    <location>
        <begin position="146"/>
        <end position="457"/>
    </location>
</feature>
<evidence type="ECO:0000259" key="2">
    <source>
        <dbReference type="Pfam" id="PF14691"/>
    </source>
</evidence>
<dbReference type="PANTHER" id="PTHR42783">
    <property type="entry name" value="GLUTAMATE SYNTHASE [NADPH] SMALL CHAIN"/>
    <property type="match status" value="1"/>
</dbReference>
<dbReference type="NCBIfam" id="TIGR01316">
    <property type="entry name" value="gltA"/>
    <property type="match status" value="1"/>
</dbReference>
<dbReference type="InterPro" id="IPR028261">
    <property type="entry name" value="DPD_II"/>
</dbReference>
<dbReference type="Proteomes" id="UP000065807">
    <property type="component" value="Chromosome"/>
</dbReference>
<protein>
    <submittedName>
        <fullName evidence="3">Dihydropyrimidine dehydrogenase subunit A</fullName>
    </submittedName>
</protein>
<gene>
    <name evidence="3" type="ORF">LIP_3035</name>
</gene>
<feature type="domain" description="Dihydroprymidine dehydrogenase" evidence="2">
    <location>
        <begin position="21"/>
        <end position="128"/>
    </location>
</feature>
<dbReference type="PATRIC" id="fig|1555112.3.peg.3081"/>
<keyword evidence="4" id="KW-1185">Reference proteome</keyword>
<evidence type="ECO:0000259" key="1">
    <source>
        <dbReference type="Pfam" id="PF07992"/>
    </source>
</evidence>
<evidence type="ECO:0000313" key="4">
    <source>
        <dbReference type="Proteomes" id="UP000065807"/>
    </source>
</evidence>
<dbReference type="Pfam" id="PF14691">
    <property type="entry name" value="Fer4_20"/>
    <property type="match status" value="1"/>
</dbReference>
<dbReference type="KEGG" id="lpil:LIP_3035"/>
<dbReference type="InterPro" id="IPR036188">
    <property type="entry name" value="FAD/NAD-bd_sf"/>
</dbReference>
<dbReference type="AlphaFoldDB" id="A0A0K2SPV6"/>
<evidence type="ECO:0000313" key="3">
    <source>
        <dbReference type="EMBL" id="BAS28864.1"/>
    </source>
</evidence>